<dbReference type="InterPro" id="IPR021131">
    <property type="entry name" value="Ribosomal_uL15/eL18"/>
</dbReference>
<dbReference type="PANTHER" id="PTHR12934:SF11">
    <property type="entry name" value="LARGE RIBOSOMAL SUBUNIT PROTEIN UL15M"/>
    <property type="match status" value="1"/>
</dbReference>
<keyword evidence="3" id="KW-0687">Ribonucleoprotein</keyword>
<dbReference type="SUPFAM" id="SSF52080">
    <property type="entry name" value="Ribosomal proteins L15p and L18e"/>
    <property type="match status" value="1"/>
</dbReference>
<dbReference type="EMBL" id="BTGD01000011">
    <property type="protein sequence ID" value="GMM57316.1"/>
    <property type="molecule type" value="Genomic_DNA"/>
</dbReference>
<protein>
    <submittedName>
        <fullName evidence="6">Mitochondrial 54S ribosomal protein YmL10/YmL18</fullName>
    </submittedName>
</protein>
<organism evidence="6 7">
    <name type="scientific">Maudiozyma humilis</name>
    <name type="common">Sour dough yeast</name>
    <name type="synonym">Kazachstania humilis</name>
    <dbReference type="NCBI Taxonomy" id="51915"/>
    <lineage>
        <taxon>Eukaryota</taxon>
        <taxon>Fungi</taxon>
        <taxon>Dikarya</taxon>
        <taxon>Ascomycota</taxon>
        <taxon>Saccharomycotina</taxon>
        <taxon>Saccharomycetes</taxon>
        <taxon>Saccharomycetales</taxon>
        <taxon>Saccharomycetaceae</taxon>
        <taxon>Maudiozyma</taxon>
    </lineage>
</organism>
<sequence length="288" mass="32167">MLLTKMGIRTTFPKFCKPISVMGTLKPSPGSTHNFKRLGRGPSSNKGKTSGRGQKGQKARGSVKPYFEGGQTPIYKLFPKIGFKNVHARPLIPLNIERIIWFHKKGRLDLADGETLTMKKMRDVGMITGSIKHGVKLLAKGQFDLKFPVKIEASAASTKAIKSIEAAGGSFVARYFTDLGLKAHLNPEWFLRKRGRLPLPARPIKRKDIQYYSSPEKRGYLVVENDPFYQTLVEAKKNGLNNASKSREKKSELEKQLINLDPATAKTTFSNNSSIMTLEQYKQQLGAN</sequence>
<dbReference type="GO" id="GO:0006412">
    <property type="term" value="P:translation"/>
    <property type="evidence" value="ECO:0007669"/>
    <property type="project" value="InterPro"/>
</dbReference>
<evidence type="ECO:0000256" key="2">
    <source>
        <dbReference type="ARBA" id="ARBA00022980"/>
    </source>
</evidence>
<accession>A0AAV5S0T4</accession>
<name>A0AAV5S0T4_MAUHU</name>
<dbReference type="GO" id="GO:0005762">
    <property type="term" value="C:mitochondrial large ribosomal subunit"/>
    <property type="evidence" value="ECO:0007669"/>
    <property type="project" value="TreeGrafter"/>
</dbReference>
<comment type="caution">
    <text evidence="6">The sequence shown here is derived from an EMBL/GenBank/DDBJ whole genome shotgun (WGS) entry which is preliminary data.</text>
</comment>
<feature type="domain" description="Large ribosomal subunit protein uL15/eL18" evidence="5">
    <location>
        <begin position="93"/>
        <end position="171"/>
    </location>
</feature>
<reference evidence="6 7" key="1">
    <citation type="journal article" date="2023" name="Elife">
        <title>Identification of key yeast species and microbe-microbe interactions impacting larval growth of Drosophila in the wild.</title>
        <authorList>
            <person name="Mure A."/>
            <person name="Sugiura Y."/>
            <person name="Maeda R."/>
            <person name="Honda K."/>
            <person name="Sakurai N."/>
            <person name="Takahashi Y."/>
            <person name="Watada M."/>
            <person name="Katoh T."/>
            <person name="Gotoh A."/>
            <person name="Gotoh Y."/>
            <person name="Taniguchi I."/>
            <person name="Nakamura K."/>
            <person name="Hayashi T."/>
            <person name="Katayama T."/>
            <person name="Uemura T."/>
            <person name="Hattori Y."/>
        </authorList>
    </citation>
    <scope>NUCLEOTIDE SEQUENCE [LARGE SCALE GENOMIC DNA]</scope>
    <source>
        <strain evidence="6 7">KH-74</strain>
    </source>
</reference>
<evidence type="ECO:0000256" key="1">
    <source>
        <dbReference type="ARBA" id="ARBA00007320"/>
    </source>
</evidence>
<evidence type="ECO:0000256" key="4">
    <source>
        <dbReference type="SAM" id="MobiDB-lite"/>
    </source>
</evidence>
<comment type="similarity">
    <text evidence="1">Belongs to the universal ribosomal protein uL15 family.</text>
</comment>
<feature type="compositionally biased region" description="Polar residues" evidence="4">
    <location>
        <begin position="42"/>
        <end position="52"/>
    </location>
</feature>
<dbReference type="GO" id="GO:0003735">
    <property type="term" value="F:structural constituent of ribosome"/>
    <property type="evidence" value="ECO:0007669"/>
    <property type="project" value="InterPro"/>
</dbReference>
<dbReference type="NCBIfam" id="TIGR01071">
    <property type="entry name" value="rplO_bact"/>
    <property type="match status" value="1"/>
</dbReference>
<dbReference type="PANTHER" id="PTHR12934">
    <property type="entry name" value="50S RIBOSOMAL PROTEIN L15"/>
    <property type="match status" value="1"/>
</dbReference>
<dbReference type="HAMAP" id="MF_01341">
    <property type="entry name" value="Ribosomal_uL15"/>
    <property type="match status" value="1"/>
</dbReference>
<dbReference type="AlphaFoldDB" id="A0AAV5S0T4"/>
<keyword evidence="7" id="KW-1185">Reference proteome</keyword>
<evidence type="ECO:0000259" key="5">
    <source>
        <dbReference type="Pfam" id="PF00828"/>
    </source>
</evidence>
<dbReference type="Gene3D" id="3.100.10.10">
    <property type="match status" value="1"/>
</dbReference>
<proteinExistence type="inferred from homology"/>
<dbReference type="Proteomes" id="UP001377567">
    <property type="component" value="Unassembled WGS sequence"/>
</dbReference>
<feature type="region of interest" description="Disordered" evidence="4">
    <location>
        <begin position="26"/>
        <end position="63"/>
    </location>
</feature>
<evidence type="ECO:0000313" key="7">
    <source>
        <dbReference type="Proteomes" id="UP001377567"/>
    </source>
</evidence>
<gene>
    <name evidence="6" type="ORF">DAKH74_039320</name>
</gene>
<dbReference type="InterPro" id="IPR036227">
    <property type="entry name" value="Ribosomal_uL15/eL18_sf"/>
</dbReference>
<dbReference type="FunFam" id="3.100.10.10:FF:000017">
    <property type="entry name" value="Mrpl10p"/>
    <property type="match status" value="1"/>
</dbReference>
<evidence type="ECO:0000313" key="6">
    <source>
        <dbReference type="EMBL" id="GMM57316.1"/>
    </source>
</evidence>
<evidence type="ECO:0000256" key="3">
    <source>
        <dbReference type="ARBA" id="ARBA00023274"/>
    </source>
</evidence>
<dbReference type="InterPro" id="IPR030878">
    <property type="entry name" value="Ribosomal_uL15"/>
</dbReference>
<dbReference type="InterPro" id="IPR005749">
    <property type="entry name" value="Ribosomal_uL15_bac-type"/>
</dbReference>
<keyword evidence="2 6" id="KW-0689">Ribosomal protein</keyword>
<dbReference type="Pfam" id="PF00828">
    <property type="entry name" value="Ribosomal_L27A"/>
    <property type="match status" value="1"/>
</dbReference>